<protein>
    <recommendedName>
        <fullName evidence="3">DUF2171 domain-containing protein</fullName>
    </recommendedName>
</protein>
<name>A0A1U7CS05_9BACT</name>
<sequence length="145" mass="15917">MAETYKEQAEDVAQKIANKATEIGHKVSEKAEEATDWVKEKAHQAGHRIEEAVGGACSTDHARLSESTGPVGSVADIKDHMSVYASCGKFMGKVDHVMGNLIKLTKNDSPDGQHHLIPTSWVAKVHDHIHLNKNSQEVESEWRPA</sequence>
<dbReference type="InterPro" id="IPR018684">
    <property type="entry name" value="DUF2171"/>
</dbReference>
<dbReference type="Gene3D" id="6.10.140.1430">
    <property type="match status" value="1"/>
</dbReference>
<dbReference type="Pfam" id="PF09939">
    <property type="entry name" value="DUF2171"/>
    <property type="match status" value="1"/>
</dbReference>
<proteinExistence type="predicted"/>
<dbReference type="RefSeq" id="WP_076347208.1">
    <property type="nucleotide sequence ID" value="NZ_CP019082.1"/>
</dbReference>
<keyword evidence="2" id="KW-1185">Reference proteome</keyword>
<gene>
    <name evidence="1" type="ORF">BSF38_03201</name>
</gene>
<dbReference type="EMBL" id="CP019082">
    <property type="protein sequence ID" value="APW61676.1"/>
    <property type="molecule type" value="Genomic_DNA"/>
</dbReference>
<accession>A0A1U7CS05</accession>
<dbReference type="AlphaFoldDB" id="A0A1U7CS05"/>
<evidence type="ECO:0008006" key="3">
    <source>
        <dbReference type="Google" id="ProtNLM"/>
    </source>
</evidence>
<reference evidence="2" key="1">
    <citation type="submission" date="2016-12" db="EMBL/GenBank/DDBJ databases">
        <title>Comparative genomics of four Isosphaeraceae planctomycetes: a common pool of plasmids and glycoside hydrolase genes.</title>
        <authorList>
            <person name="Ivanova A."/>
        </authorList>
    </citation>
    <scope>NUCLEOTIDE SEQUENCE [LARGE SCALE GENOMIC DNA]</scope>
    <source>
        <strain evidence="2">PX4</strain>
    </source>
</reference>
<evidence type="ECO:0000313" key="2">
    <source>
        <dbReference type="Proteomes" id="UP000186309"/>
    </source>
</evidence>
<dbReference type="Proteomes" id="UP000186309">
    <property type="component" value="Chromosome"/>
</dbReference>
<dbReference type="STRING" id="1387353.BSF38_03201"/>
<organism evidence="1 2">
    <name type="scientific">Paludisphaera borealis</name>
    <dbReference type="NCBI Taxonomy" id="1387353"/>
    <lineage>
        <taxon>Bacteria</taxon>
        <taxon>Pseudomonadati</taxon>
        <taxon>Planctomycetota</taxon>
        <taxon>Planctomycetia</taxon>
        <taxon>Isosphaerales</taxon>
        <taxon>Isosphaeraceae</taxon>
        <taxon>Paludisphaera</taxon>
    </lineage>
</organism>
<dbReference type="OrthoDB" id="9803697at2"/>
<dbReference type="KEGG" id="pbor:BSF38_03201"/>
<evidence type="ECO:0000313" key="1">
    <source>
        <dbReference type="EMBL" id="APW61676.1"/>
    </source>
</evidence>